<accession>B1FRB6</accession>
<comment type="caution">
    <text evidence="1">The sequence shown here is derived from an EMBL/GenBank/DDBJ whole genome shotgun (WGS) entry which is preliminary data.</text>
</comment>
<name>B1FRB6_9BURK</name>
<proteinExistence type="predicted"/>
<organism evidence="1 2">
    <name type="scientific">Burkholderia ambifaria IOP40-10</name>
    <dbReference type="NCBI Taxonomy" id="396596"/>
    <lineage>
        <taxon>Bacteria</taxon>
        <taxon>Pseudomonadati</taxon>
        <taxon>Pseudomonadota</taxon>
        <taxon>Betaproteobacteria</taxon>
        <taxon>Burkholderiales</taxon>
        <taxon>Burkholderiaceae</taxon>
        <taxon>Burkholderia</taxon>
        <taxon>Burkholderia cepacia complex</taxon>
    </lineage>
</organism>
<dbReference type="EMBL" id="ABLC01000394">
    <property type="protein sequence ID" value="EDS99904.1"/>
    <property type="molecule type" value="Genomic_DNA"/>
</dbReference>
<dbReference type="AlphaFoldDB" id="B1FRB6"/>
<evidence type="ECO:0000313" key="2">
    <source>
        <dbReference type="Proteomes" id="UP000005463"/>
    </source>
</evidence>
<gene>
    <name evidence="1" type="ORF">BamIOP4010DRAFT_6577</name>
</gene>
<reference evidence="1 2" key="1">
    <citation type="submission" date="2008-03" db="EMBL/GenBank/DDBJ databases">
        <title>Sequencing of the draft genome and assembly of Burkholderia ambifaria IOP40-10.</title>
        <authorList>
            <consortium name="US DOE Joint Genome Institute (JGI-PGF)"/>
            <person name="Copeland A."/>
            <person name="Lucas S."/>
            <person name="Lapidus A."/>
            <person name="Glavina del Rio T."/>
            <person name="Dalin E."/>
            <person name="Tice H."/>
            <person name="Bruce D."/>
            <person name="Goodwin L."/>
            <person name="Pitluck S."/>
            <person name="Larimer F."/>
            <person name="Land M.L."/>
            <person name="Hauser L."/>
            <person name="Tiedje J."/>
            <person name="Richardson P."/>
        </authorList>
    </citation>
    <scope>NUCLEOTIDE SEQUENCE [LARGE SCALE GENOMIC DNA]</scope>
    <source>
        <strain evidence="1 2">IOP40-10</strain>
    </source>
</reference>
<dbReference type="Proteomes" id="UP000005463">
    <property type="component" value="Unassembled WGS sequence"/>
</dbReference>
<evidence type="ECO:0000313" key="1">
    <source>
        <dbReference type="EMBL" id="EDS99904.1"/>
    </source>
</evidence>
<protein>
    <submittedName>
        <fullName evidence="1">Uncharacterized protein</fullName>
    </submittedName>
</protein>
<sequence>MPRKWANSAGGADSILDVSRYVPFGDAMRRHEISSDRLP</sequence>